<feature type="chain" id="PRO_5034759601" description="Effector protein" evidence="1">
    <location>
        <begin position="20"/>
        <end position="262"/>
    </location>
</feature>
<dbReference type="OrthoDB" id="5416832at2759"/>
<keyword evidence="3" id="KW-1185">Reference proteome</keyword>
<comment type="caution">
    <text evidence="2">The sequence shown here is derived from an EMBL/GenBank/DDBJ whole genome shotgun (WGS) entry which is preliminary data.</text>
</comment>
<dbReference type="PROSITE" id="PS51257">
    <property type="entry name" value="PROKAR_LIPOPROTEIN"/>
    <property type="match status" value="1"/>
</dbReference>
<dbReference type="Proteomes" id="UP000664521">
    <property type="component" value="Unassembled WGS sequence"/>
</dbReference>
<keyword evidence="1" id="KW-0732">Signal</keyword>
<name>A0A8H3ISU6_9LECA</name>
<evidence type="ECO:0000256" key="1">
    <source>
        <dbReference type="SAM" id="SignalP"/>
    </source>
</evidence>
<sequence length="262" mass="28282">MRVTICSVLGVALTTLAVACHGRALDSDTSPSHHNNLLPRQDNTVAEATDTFDAPVCKRDVMIRDDYTILRQSKRNKLVKRVEKNIPGTNPLVSALRNIPGFISSATGIVTNRLAHDGIKKHSFVTGLKGSATFAGSLIIDGQKMKSPMPWIVRWDYDPIKGAHVNAEFGKGVDNPTFAYTFATDIGNYGLEYMQSAVHNLIKTAGYDSATSAKSETPTFNPTVTEEEAVAAIARLWQTLMDLGCGKSGQNVNNPGNPNAPP</sequence>
<protein>
    <recommendedName>
        <fullName evidence="4">Effector protein</fullName>
    </recommendedName>
</protein>
<evidence type="ECO:0000313" key="2">
    <source>
        <dbReference type="EMBL" id="CAF9924909.1"/>
    </source>
</evidence>
<feature type="signal peptide" evidence="1">
    <location>
        <begin position="1"/>
        <end position="19"/>
    </location>
</feature>
<reference evidence="2" key="1">
    <citation type="submission" date="2021-03" db="EMBL/GenBank/DDBJ databases">
        <authorList>
            <person name="Tagirdzhanova G."/>
        </authorList>
    </citation>
    <scope>NUCLEOTIDE SEQUENCE</scope>
</reference>
<gene>
    <name evidence="2" type="ORF">HETSPECPRED_005694</name>
</gene>
<evidence type="ECO:0000313" key="3">
    <source>
        <dbReference type="Proteomes" id="UP000664521"/>
    </source>
</evidence>
<evidence type="ECO:0008006" key="4">
    <source>
        <dbReference type="Google" id="ProtNLM"/>
    </source>
</evidence>
<proteinExistence type="predicted"/>
<organism evidence="2 3">
    <name type="scientific">Heterodermia speciosa</name>
    <dbReference type="NCBI Taxonomy" id="116794"/>
    <lineage>
        <taxon>Eukaryota</taxon>
        <taxon>Fungi</taxon>
        <taxon>Dikarya</taxon>
        <taxon>Ascomycota</taxon>
        <taxon>Pezizomycotina</taxon>
        <taxon>Lecanoromycetes</taxon>
        <taxon>OSLEUM clade</taxon>
        <taxon>Lecanoromycetidae</taxon>
        <taxon>Caliciales</taxon>
        <taxon>Physciaceae</taxon>
        <taxon>Heterodermia</taxon>
    </lineage>
</organism>
<dbReference type="AlphaFoldDB" id="A0A8H3ISU6"/>
<accession>A0A8H3ISU6</accession>
<dbReference type="EMBL" id="CAJPDS010000037">
    <property type="protein sequence ID" value="CAF9924909.1"/>
    <property type="molecule type" value="Genomic_DNA"/>
</dbReference>